<comment type="caution">
    <text evidence="1">The sequence shown here is derived from an EMBL/GenBank/DDBJ whole genome shotgun (WGS) entry which is preliminary data.</text>
</comment>
<proteinExistence type="predicted"/>
<reference evidence="1 2" key="1">
    <citation type="submission" date="2019-03" db="EMBL/GenBank/DDBJ databases">
        <title>Single cell metagenomics reveals metabolic interactions within the superorganism composed of flagellate Streblomastix strix and complex community of Bacteroidetes bacteria on its surface.</title>
        <authorList>
            <person name="Treitli S.C."/>
            <person name="Kolisko M."/>
            <person name="Husnik F."/>
            <person name="Keeling P."/>
            <person name="Hampl V."/>
        </authorList>
    </citation>
    <scope>NUCLEOTIDE SEQUENCE [LARGE SCALE GENOMIC DNA]</scope>
    <source>
        <strain evidence="1">ST1C</strain>
    </source>
</reference>
<dbReference type="AlphaFoldDB" id="A0A5J4XB45"/>
<protein>
    <submittedName>
        <fullName evidence="1">Uncharacterized protein</fullName>
    </submittedName>
</protein>
<dbReference type="Proteomes" id="UP000324800">
    <property type="component" value="Unassembled WGS sequence"/>
</dbReference>
<organism evidence="1 2">
    <name type="scientific">Streblomastix strix</name>
    <dbReference type="NCBI Taxonomy" id="222440"/>
    <lineage>
        <taxon>Eukaryota</taxon>
        <taxon>Metamonada</taxon>
        <taxon>Preaxostyla</taxon>
        <taxon>Oxymonadida</taxon>
        <taxon>Streblomastigidae</taxon>
        <taxon>Streblomastix</taxon>
    </lineage>
</organism>
<gene>
    <name evidence="1" type="ORF">EZS28_000113</name>
</gene>
<evidence type="ECO:0000313" key="2">
    <source>
        <dbReference type="Proteomes" id="UP000324800"/>
    </source>
</evidence>
<sequence>MNLGSRRPVVTEEQQLNQLLNFTSPRQKEKESQQLNMQYPTESQGDLGQSLMLQDQSPVRTVAQEKLTERQSEAIQKDILKQQNLNTVYDIGALDWGRPPINDIYGKNAFLANMAGYKCDALENPQACIKIDAQLGSKKHTKMKKNYITTSQLISTSTTQEKLVEKLFRKPKKKKAKK</sequence>
<dbReference type="EMBL" id="SNRW01000008">
    <property type="protein sequence ID" value="KAA6404350.1"/>
    <property type="molecule type" value="Genomic_DNA"/>
</dbReference>
<evidence type="ECO:0000313" key="1">
    <source>
        <dbReference type="EMBL" id="KAA6404350.1"/>
    </source>
</evidence>
<name>A0A5J4XB45_9EUKA</name>
<accession>A0A5J4XB45</accession>